<keyword evidence="12" id="KW-1185">Reference proteome</keyword>
<keyword evidence="6 9" id="KW-0804">Transcription</keyword>
<feature type="compositionally biased region" description="Basic residues" evidence="10">
    <location>
        <begin position="375"/>
        <end position="384"/>
    </location>
</feature>
<dbReference type="GO" id="GO:0070847">
    <property type="term" value="C:core mediator complex"/>
    <property type="evidence" value="ECO:0007669"/>
    <property type="project" value="TreeGrafter"/>
</dbReference>
<dbReference type="GO" id="GO:0006357">
    <property type="term" value="P:regulation of transcription by RNA polymerase II"/>
    <property type="evidence" value="ECO:0007669"/>
    <property type="project" value="InterPro"/>
</dbReference>
<feature type="region of interest" description="Disordered" evidence="10">
    <location>
        <begin position="302"/>
        <end position="384"/>
    </location>
</feature>
<keyword evidence="5 9" id="KW-0010">Activator</keyword>
<keyword evidence="4 9" id="KW-0805">Transcription regulation</keyword>
<feature type="compositionally biased region" description="Polar residues" evidence="10">
    <location>
        <begin position="45"/>
        <end position="56"/>
    </location>
</feature>
<comment type="function">
    <text evidence="9">Component of the Mediator complex, a coactivator involved in the regulated transcription of nearly all RNA polymerase II-dependent genes. Mediator functions as a bridge to convey information from gene-specific regulatory proteins to the basal RNA polymerase II transcription machinery. Mediator is recruited to promoters by direct interactions with regulatory proteins and serves as a scaffold for the assembly of a functional preinitiation complex with RNA polymerase II and the general transcription factors.</text>
</comment>
<evidence type="ECO:0000256" key="6">
    <source>
        <dbReference type="ARBA" id="ARBA00023163"/>
    </source>
</evidence>
<dbReference type="EMBL" id="ML994620">
    <property type="protein sequence ID" value="KAF2189753.1"/>
    <property type="molecule type" value="Genomic_DNA"/>
</dbReference>
<comment type="subunit">
    <text evidence="9">Component of the Mediator complex.</text>
</comment>
<dbReference type="OrthoDB" id="2160599at2759"/>
<feature type="compositionally biased region" description="Low complexity" evidence="10">
    <location>
        <begin position="317"/>
        <end position="327"/>
    </location>
</feature>
<organism evidence="11 12">
    <name type="scientific">Zopfia rhizophila CBS 207.26</name>
    <dbReference type="NCBI Taxonomy" id="1314779"/>
    <lineage>
        <taxon>Eukaryota</taxon>
        <taxon>Fungi</taxon>
        <taxon>Dikarya</taxon>
        <taxon>Ascomycota</taxon>
        <taxon>Pezizomycotina</taxon>
        <taxon>Dothideomycetes</taxon>
        <taxon>Dothideomycetes incertae sedis</taxon>
        <taxon>Zopfiaceae</taxon>
        <taxon>Zopfia</taxon>
    </lineage>
</organism>
<evidence type="ECO:0000313" key="11">
    <source>
        <dbReference type="EMBL" id="KAF2189753.1"/>
    </source>
</evidence>
<dbReference type="PANTHER" id="PTHR28270">
    <property type="entry name" value="MEDIATOR OF RNA POLYMERASE II TRANSCRIPTION SUBUNIT 19"/>
    <property type="match status" value="1"/>
</dbReference>
<evidence type="ECO:0000256" key="8">
    <source>
        <dbReference type="ARBA" id="ARBA00032018"/>
    </source>
</evidence>
<comment type="similarity">
    <text evidence="2 9">Belongs to the Mediator complex subunit 19 family.</text>
</comment>
<evidence type="ECO:0000256" key="9">
    <source>
        <dbReference type="RuleBase" id="RU364151"/>
    </source>
</evidence>
<sequence length="384" mass="41256">MSENPLKRQRLTGSFSPASPPYHLAKPTEQTKLPIVHPNTPTSPPYMSSISQANGGSATAATAPSSEMTPPSSVNMSQQGSHPAALAVNSLPFPTPASTTGAISSGNVDSDGDAMMIDDGSEDAVKLANSQARLGLSQYRRSDHNRQGKGLRFGEKGACGDSLFKLSEMPRPMSRPHGSQNLFELYGLSKVANSVARTDPATGEKINRIRKSYEGHIKNMQIAGKPKAVKMENAIMKHLDWPDEEYHMQRVHGRSMESALTPDLTGLSANFENLLNQALPMAPGPLPTVDTQQFKTYLATDDGSKSKAGAEKKGLQPSSTAQSSAVPSPAPKPPRPERTGTKRRYNDSSFVGYSEGYADDDIAESTGGEDDGRNSFRKKRKVKV</sequence>
<evidence type="ECO:0000256" key="2">
    <source>
        <dbReference type="ARBA" id="ARBA00009259"/>
    </source>
</evidence>
<feature type="region of interest" description="Disordered" evidence="10">
    <location>
        <begin position="1"/>
        <end position="79"/>
    </location>
</feature>
<accession>A0A6A6EEQ5</accession>
<protein>
    <recommendedName>
        <fullName evidence="3 9">Mediator of RNA polymerase II transcription subunit 19</fullName>
    </recommendedName>
    <alternativeName>
        <fullName evidence="8 9">Mediator complex subunit 19</fullName>
    </alternativeName>
</protein>
<evidence type="ECO:0000256" key="3">
    <source>
        <dbReference type="ARBA" id="ARBA00019615"/>
    </source>
</evidence>
<reference evidence="11" key="1">
    <citation type="journal article" date="2020" name="Stud. Mycol.">
        <title>101 Dothideomycetes genomes: a test case for predicting lifestyles and emergence of pathogens.</title>
        <authorList>
            <person name="Haridas S."/>
            <person name="Albert R."/>
            <person name="Binder M."/>
            <person name="Bloem J."/>
            <person name="Labutti K."/>
            <person name="Salamov A."/>
            <person name="Andreopoulos B."/>
            <person name="Baker S."/>
            <person name="Barry K."/>
            <person name="Bills G."/>
            <person name="Bluhm B."/>
            <person name="Cannon C."/>
            <person name="Castanera R."/>
            <person name="Culley D."/>
            <person name="Daum C."/>
            <person name="Ezra D."/>
            <person name="Gonzalez J."/>
            <person name="Henrissat B."/>
            <person name="Kuo A."/>
            <person name="Liang C."/>
            <person name="Lipzen A."/>
            <person name="Lutzoni F."/>
            <person name="Magnuson J."/>
            <person name="Mondo S."/>
            <person name="Nolan M."/>
            <person name="Ohm R."/>
            <person name="Pangilinan J."/>
            <person name="Park H.-J."/>
            <person name="Ramirez L."/>
            <person name="Alfaro M."/>
            <person name="Sun H."/>
            <person name="Tritt A."/>
            <person name="Yoshinaga Y."/>
            <person name="Zwiers L.-H."/>
            <person name="Turgeon B."/>
            <person name="Goodwin S."/>
            <person name="Spatafora J."/>
            <person name="Crous P."/>
            <person name="Grigoriev I."/>
        </authorList>
    </citation>
    <scope>NUCLEOTIDE SEQUENCE</scope>
    <source>
        <strain evidence="11">CBS 207.26</strain>
    </source>
</reference>
<dbReference type="Proteomes" id="UP000800200">
    <property type="component" value="Unassembled WGS sequence"/>
</dbReference>
<proteinExistence type="inferred from homology"/>
<keyword evidence="7 9" id="KW-0539">Nucleus</keyword>
<evidence type="ECO:0000256" key="4">
    <source>
        <dbReference type="ARBA" id="ARBA00023015"/>
    </source>
</evidence>
<feature type="compositionally biased region" description="Low complexity" evidence="10">
    <location>
        <begin position="57"/>
        <end position="73"/>
    </location>
</feature>
<name>A0A6A6EEQ5_9PEZI</name>
<evidence type="ECO:0000256" key="7">
    <source>
        <dbReference type="ARBA" id="ARBA00023242"/>
    </source>
</evidence>
<dbReference type="Pfam" id="PF08633">
    <property type="entry name" value="Rox3"/>
    <property type="match status" value="1"/>
</dbReference>
<dbReference type="InterPro" id="IPR013942">
    <property type="entry name" value="Mediator_Med19_fun"/>
</dbReference>
<evidence type="ECO:0000313" key="12">
    <source>
        <dbReference type="Proteomes" id="UP000800200"/>
    </source>
</evidence>
<feature type="compositionally biased region" description="Basic and acidic residues" evidence="10">
    <location>
        <begin position="302"/>
        <end position="314"/>
    </location>
</feature>
<dbReference type="PANTHER" id="PTHR28270:SF1">
    <property type="entry name" value="MEDIATOR OF RNA POLYMERASE II TRANSCRIPTION SUBUNIT 19"/>
    <property type="match status" value="1"/>
</dbReference>
<dbReference type="GO" id="GO:0003712">
    <property type="term" value="F:transcription coregulator activity"/>
    <property type="evidence" value="ECO:0007669"/>
    <property type="project" value="InterPro"/>
</dbReference>
<feature type="compositionally biased region" description="Acidic residues" evidence="10">
    <location>
        <begin position="357"/>
        <end position="369"/>
    </location>
</feature>
<comment type="subcellular location">
    <subcellularLocation>
        <location evidence="1 9">Nucleus</location>
    </subcellularLocation>
</comment>
<gene>
    <name evidence="9" type="primary">MED19</name>
    <name evidence="11" type="ORF">K469DRAFT_683148</name>
</gene>
<evidence type="ECO:0000256" key="10">
    <source>
        <dbReference type="SAM" id="MobiDB-lite"/>
    </source>
</evidence>
<dbReference type="GO" id="GO:0016592">
    <property type="term" value="C:mediator complex"/>
    <property type="evidence" value="ECO:0007669"/>
    <property type="project" value="InterPro"/>
</dbReference>
<evidence type="ECO:0000256" key="1">
    <source>
        <dbReference type="ARBA" id="ARBA00004123"/>
    </source>
</evidence>
<evidence type="ECO:0000256" key="5">
    <source>
        <dbReference type="ARBA" id="ARBA00023159"/>
    </source>
</evidence>
<feature type="compositionally biased region" description="Basic and acidic residues" evidence="10">
    <location>
        <begin position="334"/>
        <end position="346"/>
    </location>
</feature>
<dbReference type="AlphaFoldDB" id="A0A6A6EEQ5"/>